<dbReference type="InterPro" id="IPR013424">
    <property type="entry name" value="Ice-binding_C"/>
</dbReference>
<evidence type="ECO:0000313" key="5">
    <source>
        <dbReference type="Proteomes" id="UP000315648"/>
    </source>
</evidence>
<comment type="caution">
    <text evidence="4">The sequence shown here is derived from an EMBL/GenBank/DDBJ whole genome shotgun (WGS) entry which is preliminary data.</text>
</comment>
<feature type="chain" id="PRO_5022168207" evidence="1">
    <location>
        <begin position="26"/>
        <end position="371"/>
    </location>
</feature>
<evidence type="ECO:0000313" key="4">
    <source>
        <dbReference type="EMBL" id="TSJ77499.1"/>
    </source>
</evidence>
<feature type="signal peptide" evidence="1">
    <location>
        <begin position="1"/>
        <end position="25"/>
    </location>
</feature>
<sequence>MRTSPYMAFLAALAIIPFLGAPVQAGLEQQIATFDQLTSGYGVMTMGNATVGGNYGDTQGGIAVGGNLTISGGDSQWAEHSSAGSKPTFYVAGQLNLTGNQEIRIKNGYAYLPNATGTWNAADKRLTLSSGGKVYTGGSSDPLAGTDPRSTSGGAPWNWAALNSSLVNVSNALAAASSTGTIGVSGQNMTFNTNGQTSGVAVFTLDGSKFQGTIYDANGDGVFDQNNERISNFAVNIPADMVYVINVVNFGGKTLLDGINTNTDTDSNSRLLWNIIPSNGNTGTVTLGKDGSTFNGSVLAPLVDVKNNNGTATNGQIIAGSYTHNGGELHYTEFSAPVSFSAVPEPGTWGLFGIAGCAVMMAMRRNRRRRA</sequence>
<keyword evidence="5" id="KW-1185">Reference proteome</keyword>
<dbReference type="NCBIfam" id="TIGR02595">
    <property type="entry name" value="PEP_CTERM"/>
    <property type="match status" value="1"/>
</dbReference>
<accession>A0A556QLG8</accession>
<evidence type="ECO:0000259" key="2">
    <source>
        <dbReference type="Pfam" id="PF07589"/>
    </source>
</evidence>
<evidence type="ECO:0000259" key="3">
    <source>
        <dbReference type="Pfam" id="PF20597"/>
    </source>
</evidence>
<dbReference type="InterPro" id="IPR026588">
    <property type="entry name" value="Choice_anch_A"/>
</dbReference>
<dbReference type="AlphaFoldDB" id="A0A556QLG8"/>
<feature type="domain" description="Choice-of-anchor A" evidence="3">
    <location>
        <begin position="36"/>
        <end position="331"/>
    </location>
</feature>
<proteinExistence type="predicted"/>
<evidence type="ECO:0000256" key="1">
    <source>
        <dbReference type="SAM" id="SignalP"/>
    </source>
</evidence>
<name>A0A556QLG8_9BACT</name>
<reference evidence="4 5" key="1">
    <citation type="submission" date="2019-07" db="EMBL/GenBank/DDBJ databases">
        <title>Description of 53C-WASEF.</title>
        <authorList>
            <person name="Pitt A."/>
            <person name="Hahn M.W."/>
        </authorList>
    </citation>
    <scope>NUCLEOTIDE SEQUENCE [LARGE SCALE GENOMIC DNA]</scope>
    <source>
        <strain evidence="4 5">53C-WASEF</strain>
    </source>
</reference>
<dbReference type="EMBL" id="VMBG01000002">
    <property type="protein sequence ID" value="TSJ77499.1"/>
    <property type="molecule type" value="Genomic_DNA"/>
</dbReference>
<protein>
    <submittedName>
        <fullName evidence="4">Choice-of-anchor A family protein</fullName>
    </submittedName>
</protein>
<dbReference type="Proteomes" id="UP000315648">
    <property type="component" value="Unassembled WGS sequence"/>
</dbReference>
<dbReference type="OrthoDB" id="183665at2"/>
<dbReference type="NCBIfam" id="TIGR04215">
    <property type="entry name" value="choice_anch_A"/>
    <property type="match status" value="1"/>
</dbReference>
<dbReference type="Pfam" id="PF07589">
    <property type="entry name" value="PEP-CTERM"/>
    <property type="match status" value="1"/>
</dbReference>
<organism evidence="4 5">
    <name type="scientific">Rariglobus hedericola</name>
    <dbReference type="NCBI Taxonomy" id="2597822"/>
    <lineage>
        <taxon>Bacteria</taxon>
        <taxon>Pseudomonadati</taxon>
        <taxon>Verrucomicrobiota</taxon>
        <taxon>Opitutia</taxon>
        <taxon>Opitutales</taxon>
        <taxon>Opitutaceae</taxon>
        <taxon>Rariglobus</taxon>
    </lineage>
</organism>
<gene>
    <name evidence="4" type="ORF">FPL22_15545</name>
</gene>
<keyword evidence="1" id="KW-0732">Signal</keyword>
<feature type="domain" description="Ice-binding protein C-terminal" evidence="2">
    <location>
        <begin position="342"/>
        <end position="367"/>
    </location>
</feature>
<dbReference type="Pfam" id="PF20597">
    <property type="entry name" value="pAdhesive_15"/>
    <property type="match status" value="1"/>
</dbReference>